<evidence type="ECO:0000256" key="5">
    <source>
        <dbReference type="ARBA" id="ARBA00022617"/>
    </source>
</evidence>
<keyword evidence="11 12" id="KW-0604">Photosystem II</keyword>
<dbReference type="NCBIfam" id="TIGR03045">
    <property type="entry name" value="PS_II_C550"/>
    <property type="match status" value="1"/>
</dbReference>
<keyword evidence="10 12" id="KW-0472">Membrane</keyword>
<protein>
    <recommendedName>
        <fullName evidence="12">Photosystem II extrinsic protein V</fullName>
        <shortName evidence="12">PsbV</shortName>
    </recommendedName>
    <alternativeName>
        <fullName evidence="12">Cytochrome c-550</fullName>
    </alternativeName>
    <alternativeName>
        <fullName evidence="12">Cytochrome c550</fullName>
    </alternativeName>
    <alternativeName>
        <fullName evidence="12">Low-potential cytochrome c</fullName>
    </alternativeName>
</protein>
<dbReference type="InterPro" id="IPR016003">
    <property type="entry name" value="PsbV_cyt_c550-like"/>
</dbReference>
<keyword evidence="9 12" id="KW-0793">Thylakoid</keyword>
<dbReference type="PIRSF" id="PIRSF005890">
    <property type="entry name" value="Phot_II_cyt_c550"/>
    <property type="match status" value="1"/>
</dbReference>
<dbReference type="AlphaFoldDB" id="A0A929FA69"/>
<comment type="cofactor">
    <cofactor evidence="12">
        <name>heme c</name>
        <dbReference type="ChEBI" id="CHEBI:61717"/>
    </cofactor>
    <text evidence="12">Binds 1 heme c group covalently per subunit.</text>
</comment>
<keyword evidence="8 12" id="KW-0408">Iron</keyword>
<sequence length="172" mass="18582">MYHSKKRLINPLIGAVFVALLASVLWVTGGAEATAVEISKATRTVPLNNAGEQITLTTDQLAIGQKKFNGSCASCHLDGTSKPNPDVDLGAQRLANAIPPRNSIESMIDYLENPTTYDGLTSIEELHPSLARSDLFPQMRDLTEDDLVAIAGYILVQPKIIGDQWAGGKPRR</sequence>
<dbReference type="GO" id="GO:0009523">
    <property type="term" value="C:photosystem II"/>
    <property type="evidence" value="ECO:0007669"/>
    <property type="project" value="UniProtKB-KW"/>
</dbReference>
<evidence type="ECO:0000256" key="4">
    <source>
        <dbReference type="ARBA" id="ARBA00022531"/>
    </source>
</evidence>
<feature type="binding site" description="axial binding residue" evidence="12">
    <location>
        <position position="76"/>
    </location>
    <ligand>
        <name>heme c</name>
        <dbReference type="ChEBI" id="CHEBI:61717"/>
    </ligand>
    <ligandPart>
        <name>Fe</name>
        <dbReference type="ChEBI" id="CHEBI:18248"/>
    </ligandPart>
</feature>
<comment type="subcellular location">
    <subcellularLocation>
        <location evidence="12">Cellular thylakoid membrane</location>
        <topology evidence="12">Peripheral membrane protein</topology>
        <orientation evidence="12">Lumenal side</orientation>
    </subcellularLocation>
    <subcellularLocation>
        <location evidence="1">Membrane</location>
        <topology evidence="1">Peripheral membrane protein</topology>
    </subcellularLocation>
    <text evidence="12">Associated with photosystem II at the lumenal side of the thylakoid membrane.</text>
</comment>
<evidence type="ECO:0000256" key="6">
    <source>
        <dbReference type="ARBA" id="ARBA00022723"/>
    </source>
</evidence>
<dbReference type="GO" id="GO:0019684">
    <property type="term" value="P:photosynthesis, light reaction"/>
    <property type="evidence" value="ECO:0007669"/>
    <property type="project" value="UniProtKB-UniRule"/>
</dbReference>
<dbReference type="GO" id="GO:0009055">
    <property type="term" value="F:electron transfer activity"/>
    <property type="evidence" value="ECO:0007669"/>
    <property type="project" value="InterPro"/>
</dbReference>
<feature type="binding site" description="covalent" evidence="12">
    <location>
        <position position="75"/>
    </location>
    <ligand>
        <name>heme c</name>
        <dbReference type="ChEBI" id="CHEBI:61717"/>
    </ligand>
</feature>
<dbReference type="Pfam" id="PF14495">
    <property type="entry name" value="Cytochrom_C550"/>
    <property type="match status" value="1"/>
</dbReference>
<keyword evidence="4 12" id="KW-0602">Photosynthesis</keyword>
<dbReference type="InterPro" id="IPR029490">
    <property type="entry name" value="Cytochrom_C550"/>
</dbReference>
<feature type="binding site" description="covalent" evidence="12">
    <location>
        <position position="72"/>
    </location>
    <ligand>
        <name>heme c</name>
        <dbReference type="ChEBI" id="CHEBI:61717"/>
    </ligand>
</feature>
<evidence type="ECO:0000256" key="2">
    <source>
        <dbReference type="ARBA" id="ARBA00010433"/>
    </source>
</evidence>
<accession>A0A929FA69</accession>
<dbReference type="SUPFAM" id="SSF46626">
    <property type="entry name" value="Cytochrome c"/>
    <property type="match status" value="1"/>
</dbReference>
<evidence type="ECO:0000259" key="13">
    <source>
        <dbReference type="PROSITE" id="PS51007"/>
    </source>
</evidence>
<comment type="function">
    <text evidence="12">One of the extrinsic, lumenal subunits of photosystem II (PSII). PSII is a light-driven water plastoquinone oxidoreductase, using light energy to abstract electrons from H(2)O, generating a proton gradient subsequently used for ATP formation. The extrinsic proteins stabilize the structure of photosystem II oxygen-evolving complex (OEC), the ion environment of oxygen evolution and protect the OEC against heat-induced inactivation. Low-potential cytochrome c that plays a role in the OEC of PSII.</text>
</comment>
<dbReference type="Gene3D" id="1.10.760.10">
    <property type="entry name" value="Cytochrome c-like domain"/>
    <property type="match status" value="1"/>
</dbReference>
<dbReference type="EMBL" id="JADEXP010000118">
    <property type="protein sequence ID" value="MBE9067778.1"/>
    <property type="molecule type" value="Genomic_DNA"/>
</dbReference>
<comment type="subunit">
    <text evidence="12">PSII is composed of 1 copy each of membrane proteins PsbA, PsbB, PsbC, PsbD, PsbE, PsbF, PsbH, PsbI, PsbJ, PsbK, PsbL, PsbM, PsbT, PsbX, PsbY, PsbZ, Psb30/Ycf12, peripheral proteins PsbO, CyanoQ (PsbQ), PsbU, PsbV and a large number of cofactors. It forms dimeric complexes.</text>
</comment>
<evidence type="ECO:0000256" key="12">
    <source>
        <dbReference type="HAMAP-Rule" id="MF_01378"/>
    </source>
</evidence>
<evidence type="ECO:0000313" key="15">
    <source>
        <dbReference type="Proteomes" id="UP000615026"/>
    </source>
</evidence>
<keyword evidence="15" id="KW-1185">Reference proteome</keyword>
<dbReference type="InterPro" id="IPR009056">
    <property type="entry name" value="Cyt_c-like_dom"/>
</dbReference>
<evidence type="ECO:0000256" key="3">
    <source>
        <dbReference type="ARBA" id="ARBA00022448"/>
    </source>
</evidence>
<evidence type="ECO:0000256" key="11">
    <source>
        <dbReference type="ARBA" id="ARBA00023276"/>
    </source>
</evidence>
<keyword evidence="5 12" id="KW-0349">Heme</keyword>
<comment type="caution">
    <text evidence="14">The sequence shown here is derived from an EMBL/GenBank/DDBJ whole genome shotgun (WGS) entry which is preliminary data.</text>
</comment>
<feature type="domain" description="Cytochrome c" evidence="13">
    <location>
        <begin position="59"/>
        <end position="158"/>
    </location>
</feature>
<dbReference type="GO" id="GO:0005506">
    <property type="term" value="F:iron ion binding"/>
    <property type="evidence" value="ECO:0007669"/>
    <property type="project" value="InterPro"/>
</dbReference>
<dbReference type="Proteomes" id="UP000615026">
    <property type="component" value="Unassembled WGS sequence"/>
</dbReference>
<evidence type="ECO:0000256" key="10">
    <source>
        <dbReference type="ARBA" id="ARBA00023136"/>
    </source>
</evidence>
<evidence type="ECO:0000256" key="7">
    <source>
        <dbReference type="ARBA" id="ARBA00022982"/>
    </source>
</evidence>
<evidence type="ECO:0000256" key="8">
    <source>
        <dbReference type="ARBA" id="ARBA00023004"/>
    </source>
</evidence>
<reference evidence="14" key="1">
    <citation type="submission" date="2020-10" db="EMBL/GenBank/DDBJ databases">
        <authorList>
            <person name="Castelo-Branco R."/>
            <person name="Eusebio N."/>
            <person name="Adriana R."/>
            <person name="Vieira A."/>
            <person name="Brugerolle De Fraissinette N."/>
            <person name="Rezende De Castro R."/>
            <person name="Schneider M.P."/>
            <person name="Vasconcelos V."/>
            <person name="Leao P.N."/>
        </authorList>
    </citation>
    <scope>NUCLEOTIDE SEQUENCE</scope>
    <source>
        <strain evidence="14">LEGE 11479</strain>
    </source>
</reference>
<dbReference type="GO" id="GO:0020037">
    <property type="term" value="F:heme binding"/>
    <property type="evidence" value="ECO:0007669"/>
    <property type="project" value="InterPro"/>
</dbReference>
<keyword evidence="6 12" id="KW-0479">Metal-binding</keyword>
<evidence type="ECO:0000313" key="14">
    <source>
        <dbReference type="EMBL" id="MBE9067778.1"/>
    </source>
</evidence>
<organism evidence="14 15">
    <name type="scientific">Leptolyngbya cf. ectocarpi LEGE 11479</name>
    <dbReference type="NCBI Taxonomy" id="1828722"/>
    <lineage>
        <taxon>Bacteria</taxon>
        <taxon>Bacillati</taxon>
        <taxon>Cyanobacteriota</taxon>
        <taxon>Cyanophyceae</taxon>
        <taxon>Leptolyngbyales</taxon>
        <taxon>Leptolyngbyaceae</taxon>
        <taxon>Leptolyngbya group</taxon>
        <taxon>Leptolyngbya</taxon>
    </lineage>
</organism>
<keyword evidence="3 12" id="KW-0813">Transport</keyword>
<dbReference type="GO" id="GO:0022904">
    <property type="term" value="P:respiratory electron transport chain"/>
    <property type="evidence" value="ECO:0007669"/>
    <property type="project" value="InterPro"/>
</dbReference>
<keyword evidence="7 12" id="KW-0249">Electron transport</keyword>
<dbReference type="InterPro" id="IPR017851">
    <property type="entry name" value="PsbV_cyt_c550"/>
</dbReference>
<dbReference type="HAMAP" id="MF_01378">
    <property type="entry name" value="PSII_Cyt550"/>
    <property type="match status" value="1"/>
</dbReference>
<evidence type="ECO:0000256" key="9">
    <source>
        <dbReference type="ARBA" id="ARBA00023078"/>
    </source>
</evidence>
<comment type="similarity">
    <text evidence="2 12">Belongs to the cytochrome c family. PsbV subfamily.</text>
</comment>
<evidence type="ECO:0000256" key="1">
    <source>
        <dbReference type="ARBA" id="ARBA00004170"/>
    </source>
</evidence>
<dbReference type="GO" id="GO:0031676">
    <property type="term" value="C:plasma membrane-derived thylakoid membrane"/>
    <property type="evidence" value="ECO:0007669"/>
    <property type="project" value="UniProtKB-SubCell"/>
</dbReference>
<dbReference type="InterPro" id="IPR036909">
    <property type="entry name" value="Cyt_c-like_dom_sf"/>
</dbReference>
<proteinExistence type="inferred from homology"/>
<name>A0A929FA69_LEPEC</name>
<feature type="binding site" description="axial binding residue" evidence="12">
    <location>
        <position position="127"/>
    </location>
    <ligand>
        <name>heme c</name>
        <dbReference type="ChEBI" id="CHEBI:61717"/>
    </ligand>
    <ligandPart>
        <name>Fe</name>
        <dbReference type="ChEBI" id="CHEBI:18248"/>
    </ligandPart>
</feature>
<gene>
    <name evidence="12 14" type="primary">psbV</name>
    <name evidence="14" type="ORF">IQ260_14060</name>
</gene>
<dbReference type="PROSITE" id="PS51007">
    <property type="entry name" value="CYTC"/>
    <property type="match status" value="1"/>
</dbReference>